<dbReference type="EMBL" id="JAUMVS010000069">
    <property type="protein sequence ID" value="MDO4841954.1"/>
    <property type="molecule type" value="Genomic_DNA"/>
</dbReference>
<dbReference type="GO" id="GO:0005886">
    <property type="term" value="C:plasma membrane"/>
    <property type="evidence" value="ECO:0007669"/>
    <property type="project" value="TreeGrafter"/>
</dbReference>
<sequence>MKITTEVKRKALQVVAFGFSNANVTNFFDGTIYKGQWKNFCNPGMNCYSCPAATTACPIGAMQADAGSAQFNFSFYVVGFILAIGVIFGRGVCGFLCPFGLLQELIHKIPSPKIKLPHVVRYLKYVLLVGFVLVAPVVLTNFGVGIPAFCEYICPIGTLEAGIPILAAHPEYQAIIGELFSLKTAILVITIVMCVLNERFFCKAMCPLGAIYGLLNKISVWSMKFYPQNCVSCGKCAKVCPMEIDPSKIQNSVECIRCQKCITACHTQALEMSFFAKPSNDAETPKKAA</sequence>
<keyword evidence="1" id="KW-0813">Transport</keyword>
<evidence type="ECO:0000256" key="7">
    <source>
        <dbReference type="SAM" id="Phobius"/>
    </source>
</evidence>
<dbReference type="Pfam" id="PF12801">
    <property type="entry name" value="Fer4_5"/>
    <property type="match status" value="3"/>
</dbReference>
<dbReference type="AlphaFoldDB" id="A0AA43RI68"/>
<reference evidence="9" key="1">
    <citation type="submission" date="2023-07" db="EMBL/GenBank/DDBJ databases">
        <title>Between Cages and Wild: Unraveling the Impact of Captivity on Animal Microbiomes and Antimicrobial Resistance.</title>
        <authorList>
            <person name="Schmartz G.P."/>
            <person name="Rehner J."/>
            <person name="Schuff M.J."/>
            <person name="Becker S.L."/>
            <person name="Kravczyk M."/>
            <person name="Gurevich A."/>
            <person name="Francke R."/>
            <person name="Mueller R."/>
            <person name="Keller V."/>
            <person name="Keller A."/>
        </authorList>
    </citation>
    <scope>NUCLEOTIDE SEQUENCE</scope>
    <source>
        <strain evidence="9">S12M_St_49</strain>
    </source>
</reference>
<evidence type="ECO:0000256" key="3">
    <source>
        <dbReference type="ARBA" id="ARBA00022723"/>
    </source>
</evidence>
<keyword evidence="4" id="KW-0249">Electron transport</keyword>
<organism evidence="9 10">
    <name type="scientific">Phoenicibacter congonensis</name>
    <dbReference type="NCBI Taxonomy" id="1944646"/>
    <lineage>
        <taxon>Bacteria</taxon>
        <taxon>Bacillati</taxon>
        <taxon>Actinomycetota</taxon>
        <taxon>Coriobacteriia</taxon>
        <taxon>Eggerthellales</taxon>
        <taxon>Eggerthellaceae</taxon>
        <taxon>Phoenicibacter</taxon>
    </lineage>
</organism>
<feature type="transmembrane region" description="Helical" evidence="7">
    <location>
        <begin position="75"/>
        <end position="101"/>
    </location>
</feature>
<evidence type="ECO:0000256" key="2">
    <source>
        <dbReference type="ARBA" id="ARBA00022485"/>
    </source>
</evidence>
<keyword evidence="6" id="KW-0411">Iron-sulfur</keyword>
<evidence type="ECO:0000256" key="5">
    <source>
        <dbReference type="ARBA" id="ARBA00023004"/>
    </source>
</evidence>
<evidence type="ECO:0000256" key="1">
    <source>
        <dbReference type="ARBA" id="ARBA00022448"/>
    </source>
</evidence>
<dbReference type="InterPro" id="IPR051684">
    <property type="entry name" value="Electron_Trans/Redox"/>
</dbReference>
<dbReference type="Proteomes" id="UP001168575">
    <property type="component" value="Unassembled WGS sequence"/>
</dbReference>
<dbReference type="PANTHER" id="PTHR30176:SF3">
    <property type="entry name" value="FERREDOXIN-TYPE PROTEIN NAPH"/>
    <property type="match status" value="1"/>
</dbReference>
<keyword evidence="2" id="KW-0004">4Fe-4S</keyword>
<dbReference type="PROSITE" id="PS51379">
    <property type="entry name" value="4FE4S_FER_2"/>
    <property type="match status" value="2"/>
</dbReference>
<evidence type="ECO:0000259" key="8">
    <source>
        <dbReference type="PROSITE" id="PS51379"/>
    </source>
</evidence>
<comment type="caution">
    <text evidence="9">The sequence shown here is derived from an EMBL/GenBank/DDBJ whole genome shotgun (WGS) entry which is preliminary data.</text>
</comment>
<dbReference type="PANTHER" id="PTHR30176">
    <property type="entry name" value="FERREDOXIN-TYPE PROTEIN NAPH"/>
    <property type="match status" value="1"/>
</dbReference>
<evidence type="ECO:0000313" key="10">
    <source>
        <dbReference type="Proteomes" id="UP001168575"/>
    </source>
</evidence>
<keyword evidence="3" id="KW-0479">Metal-binding</keyword>
<evidence type="ECO:0000313" key="9">
    <source>
        <dbReference type="EMBL" id="MDO4841954.1"/>
    </source>
</evidence>
<dbReference type="Pfam" id="PF00037">
    <property type="entry name" value="Fer4"/>
    <property type="match status" value="1"/>
</dbReference>
<protein>
    <submittedName>
        <fullName evidence="9">4Fe-4S binding protein</fullName>
    </submittedName>
</protein>
<keyword evidence="10" id="KW-1185">Reference proteome</keyword>
<dbReference type="InterPro" id="IPR017896">
    <property type="entry name" value="4Fe4S_Fe-S-bd"/>
</dbReference>
<feature type="domain" description="4Fe-4S ferredoxin-type" evidence="8">
    <location>
        <begin position="251"/>
        <end position="275"/>
    </location>
</feature>
<dbReference type="GO" id="GO:0051539">
    <property type="term" value="F:4 iron, 4 sulfur cluster binding"/>
    <property type="evidence" value="ECO:0007669"/>
    <property type="project" value="UniProtKB-KW"/>
</dbReference>
<gene>
    <name evidence="9" type="ORF">Q3982_04675</name>
</gene>
<evidence type="ECO:0000256" key="4">
    <source>
        <dbReference type="ARBA" id="ARBA00022982"/>
    </source>
</evidence>
<dbReference type="GO" id="GO:0046872">
    <property type="term" value="F:metal ion binding"/>
    <property type="evidence" value="ECO:0007669"/>
    <property type="project" value="UniProtKB-KW"/>
</dbReference>
<accession>A0AA43RI68</accession>
<feature type="transmembrane region" description="Helical" evidence="7">
    <location>
        <begin position="174"/>
        <end position="196"/>
    </location>
</feature>
<proteinExistence type="predicted"/>
<feature type="domain" description="4Fe-4S ferredoxin-type" evidence="8">
    <location>
        <begin position="221"/>
        <end position="249"/>
    </location>
</feature>
<name>A0AA43RI68_9ACTN</name>
<dbReference type="Gene3D" id="3.30.70.20">
    <property type="match status" value="1"/>
</dbReference>
<evidence type="ECO:0000256" key="6">
    <source>
        <dbReference type="ARBA" id="ARBA00023014"/>
    </source>
</evidence>
<keyword evidence="5" id="KW-0408">Iron</keyword>
<dbReference type="SUPFAM" id="SSF54862">
    <property type="entry name" value="4Fe-4S ferredoxins"/>
    <property type="match status" value="1"/>
</dbReference>
<keyword evidence="7" id="KW-0472">Membrane</keyword>
<feature type="transmembrane region" description="Helical" evidence="7">
    <location>
        <begin position="122"/>
        <end position="139"/>
    </location>
</feature>
<keyword evidence="7" id="KW-0812">Transmembrane</keyword>
<keyword evidence="7" id="KW-1133">Transmembrane helix</keyword>